<evidence type="ECO:0000256" key="12">
    <source>
        <dbReference type="SAM" id="MobiDB-lite"/>
    </source>
</evidence>
<dbReference type="Pfam" id="PF01852">
    <property type="entry name" value="START"/>
    <property type="match status" value="1"/>
</dbReference>
<dbReference type="SUPFAM" id="SSF46689">
    <property type="entry name" value="Homeodomain-like"/>
    <property type="match status" value="1"/>
</dbReference>
<dbReference type="Gramene" id="KQK20845">
    <property type="protein sequence ID" value="KQK20845"/>
    <property type="gene ID" value="BRADI_1g57082v3"/>
</dbReference>
<dbReference type="GO" id="GO:0003677">
    <property type="term" value="F:DNA binding"/>
    <property type="evidence" value="ECO:0007669"/>
    <property type="project" value="UniProtKB-UniRule"/>
</dbReference>
<dbReference type="GO" id="GO:0005634">
    <property type="term" value="C:nucleus"/>
    <property type="evidence" value="ECO:0007669"/>
    <property type="project" value="UniProtKB-SubCell"/>
</dbReference>
<gene>
    <name evidence="15" type="ORF">BRADI_1g57082v3</name>
</gene>
<reference evidence="16" key="3">
    <citation type="submission" date="2018-08" db="UniProtKB">
        <authorList>
            <consortium name="EnsemblPlants"/>
        </authorList>
    </citation>
    <scope>IDENTIFICATION</scope>
    <source>
        <strain evidence="16">cv. Bd21</strain>
    </source>
</reference>
<evidence type="ECO:0000259" key="13">
    <source>
        <dbReference type="PROSITE" id="PS50071"/>
    </source>
</evidence>
<feature type="domain" description="Homeobox" evidence="13">
    <location>
        <begin position="59"/>
        <end position="119"/>
    </location>
</feature>
<evidence type="ECO:0000256" key="4">
    <source>
        <dbReference type="ARBA" id="ARBA00023054"/>
    </source>
</evidence>
<sequence>MDDGEGQQHNCDFLDFEQLLKFGTLGYDQMDGMSSVEPNYTNIDGVDAAAPGQNNNGMINQTRVSKRHRREQIEQLEAVFQECPFPDEILQLNLSMSLGMTQMQVKAWFQNRRAALKNKMMQRESEFLREEKEMLEDQKRKINAVIHGKDKRCLRCRGWGPKAYNGDTPEKRRLLAENAKLKEELLQAFSLLNVVSGGRARAGTPIPKPFSPYGGQLKSQCATSGGDSGSSPTMLLDHVLSRASEEFMSLAVSTLGEPMWLLTVDGEVLNKQTYNVMFRPDQMGFAMDGTRKTAMVMVKADNLVRILMDPAHWSKMFPGIVASVTSSQIVNPNASPHELIQLMNAELRVLVPRVPLVKVKFARQCLQVQPNVWAVVDVSVDGIPVDISESNGDSFPTTYTACRMLPSGCLIEELKDGYCKITWMVHAGYDMSKIPQLHLSLLDTGGQALGACRWLNSLKRQCEYLAFLHSDPHPLTNPVAAMLPEVRKSVLESSQQMKMNFYKAMCDSAGRSWSTVDEWAGDCGVGAEKLHLAVRFVTSLAAIYNGDIQTGTQLILSAMTTVWLPGIPAERVFNYLYDGNRRWEWDSLVANGEPMQEEVRITTGQFYGNHVSIFRAIASDGTNNNNKLILQEAYTDTSCMLVVYVPVDEQSMKDASMNGGGCASFSTPPSGFAVIPDGLNQQTSPWSSSGAIVSAMYQILPSSASPQNLTLDTVNNISSLLYHAVNKIKSAVQAEVVVPA</sequence>
<dbReference type="Pfam" id="PF00046">
    <property type="entry name" value="Homeodomain"/>
    <property type="match status" value="1"/>
</dbReference>
<proteinExistence type="inferred from homology"/>
<dbReference type="SMART" id="SM00234">
    <property type="entry name" value="START"/>
    <property type="match status" value="1"/>
</dbReference>
<dbReference type="OrthoDB" id="684146at2759"/>
<comment type="subcellular location">
    <subcellularLocation>
        <location evidence="1 9 10">Nucleus</location>
    </subcellularLocation>
</comment>
<evidence type="ECO:0000313" key="16">
    <source>
        <dbReference type="EnsemblPlants" id="KQK20845"/>
    </source>
</evidence>
<dbReference type="EMBL" id="CM000880">
    <property type="protein sequence ID" value="KQK20845.1"/>
    <property type="molecule type" value="Genomic_DNA"/>
</dbReference>
<protein>
    <recommendedName>
        <fullName evidence="18">Homeobox domain-containing protein</fullName>
    </recommendedName>
</protein>
<feature type="DNA-binding region" description="Homeobox" evidence="9">
    <location>
        <begin position="61"/>
        <end position="120"/>
    </location>
</feature>
<evidence type="ECO:0000256" key="10">
    <source>
        <dbReference type="RuleBase" id="RU000682"/>
    </source>
</evidence>
<feature type="domain" description="START" evidence="14">
    <location>
        <begin position="257"/>
        <end position="467"/>
    </location>
</feature>
<feature type="compositionally biased region" description="Polar residues" evidence="12">
    <location>
        <begin position="217"/>
        <end position="228"/>
    </location>
</feature>
<dbReference type="InterPro" id="IPR001356">
    <property type="entry name" value="HD"/>
</dbReference>
<dbReference type="InterPro" id="IPR009057">
    <property type="entry name" value="Homeodomain-like_sf"/>
</dbReference>
<dbReference type="PROSITE" id="PS50848">
    <property type="entry name" value="START"/>
    <property type="match status" value="1"/>
</dbReference>
<evidence type="ECO:0000256" key="2">
    <source>
        <dbReference type="ARBA" id="ARBA00006789"/>
    </source>
</evidence>
<dbReference type="CDD" id="cd00086">
    <property type="entry name" value="homeodomain"/>
    <property type="match status" value="1"/>
</dbReference>
<comment type="similarity">
    <text evidence="2">Belongs to the HD-ZIP homeobox family. Class IV subfamily.</text>
</comment>
<keyword evidence="6 9" id="KW-0371">Homeobox</keyword>
<evidence type="ECO:0000256" key="5">
    <source>
        <dbReference type="ARBA" id="ARBA00023125"/>
    </source>
</evidence>
<evidence type="ECO:0000313" key="15">
    <source>
        <dbReference type="EMBL" id="KQK20845.1"/>
    </source>
</evidence>
<dbReference type="PROSITE" id="PS50071">
    <property type="entry name" value="HOMEOBOX_2"/>
    <property type="match status" value="1"/>
</dbReference>
<reference evidence="15" key="2">
    <citation type="submission" date="2017-06" db="EMBL/GenBank/DDBJ databases">
        <title>WGS assembly of Brachypodium distachyon.</title>
        <authorList>
            <consortium name="The International Brachypodium Initiative"/>
            <person name="Lucas S."/>
            <person name="Harmon-Smith M."/>
            <person name="Lail K."/>
            <person name="Tice H."/>
            <person name="Grimwood J."/>
            <person name="Bruce D."/>
            <person name="Barry K."/>
            <person name="Shu S."/>
            <person name="Lindquist E."/>
            <person name="Wang M."/>
            <person name="Pitluck S."/>
            <person name="Vogel J.P."/>
            <person name="Garvin D.F."/>
            <person name="Mockler T.C."/>
            <person name="Schmutz J."/>
            <person name="Rokhsar D."/>
            <person name="Bevan M.W."/>
        </authorList>
    </citation>
    <scope>NUCLEOTIDE SEQUENCE</scope>
    <source>
        <strain evidence="15">Bd21</strain>
    </source>
</reference>
<keyword evidence="4 11" id="KW-0175">Coiled coil</keyword>
<dbReference type="Proteomes" id="UP000008810">
    <property type="component" value="Chromosome 1"/>
</dbReference>
<dbReference type="InParanoid" id="A0A0Q3HE87"/>
<keyword evidence="3" id="KW-0805">Transcription regulation</keyword>
<dbReference type="GO" id="GO:0008289">
    <property type="term" value="F:lipid binding"/>
    <property type="evidence" value="ECO:0007669"/>
    <property type="project" value="InterPro"/>
</dbReference>
<dbReference type="InterPro" id="IPR002913">
    <property type="entry name" value="START_lipid-bd_dom"/>
</dbReference>
<dbReference type="Pfam" id="PF25797">
    <property type="entry name" value="PDF2_C"/>
    <property type="match status" value="1"/>
</dbReference>
<dbReference type="SUPFAM" id="SSF55961">
    <property type="entry name" value="Bet v1-like"/>
    <property type="match status" value="2"/>
</dbReference>
<dbReference type="AlphaFoldDB" id="A0A0Q3HE87"/>
<feature type="coiled-coil region" evidence="11">
    <location>
        <begin position="111"/>
        <end position="145"/>
    </location>
</feature>
<evidence type="ECO:0000256" key="9">
    <source>
        <dbReference type="PROSITE-ProRule" id="PRU00108"/>
    </source>
</evidence>
<keyword evidence="7" id="KW-0804">Transcription</keyword>
<evidence type="ECO:0000256" key="1">
    <source>
        <dbReference type="ARBA" id="ARBA00004123"/>
    </source>
</evidence>
<dbReference type="InterPro" id="IPR042160">
    <property type="entry name" value="HD-Zip_IV"/>
</dbReference>
<dbReference type="InterPro" id="IPR057993">
    <property type="entry name" value="HD-Zip_IV_C"/>
</dbReference>
<evidence type="ECO:0000256" key="11">
    <source>
        <dbReference type="SAM" id="Coils"/>
    </source>
</evidence>
<keyword evidence="17" id="KW-1185">Reference proteome</keyword>
<feature type="region of interest" description="Disordered" evidence="12">
    <location>
        <begin position="206"/>
        <end position="228"/>
    </location>
</feature>
<evidence type="ECO:0000256" key="7">
    <source>
        <dbReference type="ARBA" id="ARBA00023163"/>
    </source>
</evidence>
<organism evidence="15">
    <name type="scientific">Brachypodium distachyon</name>
    <name type="common">Purple false brome</name>
    <name type="synonym">Trachynia distachya</name>
    <dbReference type="NCBI Taxonomy" id="15368"/>
    <lineage>
        <taxon>Eukaryota</taxon>
        <taxon>Viridiplantae</taxon>
        <taxon>Streptophyta</taxon>
        <taxon>Embryophyta</taxon>
        <taxon>Tracheophyta</taxon>
        <taxon>Spermatophyta</taxon>
        <taxon>Magnoliopsida</taxon>
        <taxon>Liliopsida</taxon>
        <taxon>Poales</taxon>
        <taxon>Poaceae</taxon>
        <taxon>BOP clade</taxon>
        <taxon>Pooideae</taxon>
        <taxon>Stipodae</taxon>
        <taxon>Brachypodieae</taxon>
        <taxon>Brachypodium</taxon>
    </lineage>
</organism>
<dbReference type="EnsemblPlants" id="KQK20845">
    <property type="protein sequence ID" value="KQK20845"/>
    <property type="gene ID" value="BRADI_1g57082v3"/>
</dbReference>
<evidence type="ECO:0000256" key="6">
    <source>
        <dbReference type="ARBA" id="ARBA00023155"/>
    </source>
</evidence>
<keyword evidence="8 9" id="KW-0539">Nucleus</keyword>
<reference evidence="15 16" key="1">
    <citation type="journal article" date="2010" name="Nature">
        <title>Genome sequencing and analysis of the model grass Brachypodium distachyon.</title>
        <authorList>
            <consortium name="International Brachypodium Initiative"/>
        </authorList>
    </citation>
    <scope>NUCLEOTIDE SEQUENCE [LARGE SCALE GENOMIC DNA]</scope>
    <source>
        <strain evidence="15 16">Bd21</strain>
    </source>
</reference>
<dbReference type="PANTHER" id="PTHR45654:SF62">
    <property type="entry name" value="HOMEOBOX DOMAIN-CONTAINING PROTEIN"/>
    <property type="match status" value="1"/>
</dbReference>
<evidence type="ECO:0000256" key="8">
    <source>
        <dbReference type="ARBA" id="ARBA00023242"/>
    </source>
</evidence>
<evidence type="ECO:0000256" key="3">
    <source>
        <dbReference type="ARBA" id="ARBA00023015"/>
    </source>
</evidence>
<dbReference type="Gene3D" id="1.10.10.60">
    <property type="entry name" value="Homeodomain-like"/>
    <property type="match status" value="1"/>
</dbReference>
<keyword evidence="5 9" id="KW-0238">DNA-binding</keyword>
<evidence type="ECO:0000313" key="17">
    <source>
        <dbReference type="Proteomes" id="UP000008810"/>
    </source>
</evidence>
<dbReference type="PANTHER" id="PTHR45654">
    <property type="entry name" value="HOMEOBOX-LEUCINE ZIPPER PROTEIN MERISTEM L1"/>
    <property type="match status" value="1"/>
</dbReference>
<accession>A0A0Q3HE87</accession>
<evidence type="ECO:0008006" key="18">
    <source>
        <dbReference type="Google" id="ProtNLM"/>
    </source>
</evidence>
<evidence type="ECO:0000259" key="14">
    <source>
        <dbReference type="PROSITE" id="PS50848"/>
    </source>
</evidence>
<dbReference type="SMART" id="SM00389">
    <property type="entry name" value="HOX"/>
    <property type="match status" value="1"/>
</dbReference>
<name>A0A0Q3HE87_BRADI</name>